<dbReference type="InterPro" id="IPR020476">
    <property type="entry name" value="Nudix_hydrolase"/>
</dbReference>
<dbReference type="EMBL" id="CAEZUJ010000032">
    <property type="protein sequence ID" value="CAB4602226.1"/>
    <property type="molecule type" value="Genomic_DNA"/>
</dbReference>
<dbReference type="GO" id="GO:0016787">
    <property type="term" value="F:hydrolase activity"/>
    <property type="evidence" value="ECO:0007669"/>
    <property type="project" value="UniProtKB-KW"/>
</dbReference>
<feature type="domain" description="Nudix hydrolase" evidence="3">
    <location>
        <begin position="90"/>
        <end position="223"/>
    </location>
</feature>
<dbReference type="CDD" id="cd03673">
    <property type="entry name" value="NUDIX_Ap6A_hydrolase"/>
    <property type="match status" value="1"/>
</dbReference>
<proteinExistence type="predicted"/>
<dbReference type="InterPro" id="IPR000086">
    <property type="entry name" value="NUDIX_hydrolase_dom"/>
</dbReference>
<feature type="compositionally biased region" description="Pro residues" evidence="2">
    <location>
        <begin position="19"/>
        <end position="36"/>
    </location>
</feature>
<dbReference type="PROSITE" id="PS51462">
    <property type="entry name" value="NUDIX"/>
    <property type="match status" value="1"/>
</dbReference>
<protein>
    <submittedName>
        <fullName evidence="4">Unannotated protein</fullName>
    </submittedName>
</protein>
<reference evidence="4" key="1">
    <citation type="submission" date="2020-05" db="EMBL/GenBank/DDBJ databases">
        <authorList>
            <person name="Chiriac C."/>
            <person name="Salcher M."/>
            <person name="Ghai R."/>
            <person name="Kavagutti S V."/>
        </authorList>
    </citation>
    <scope>NUCLEOTIDE SEQUENCE</scope>
</reference>
<sequence length="226" mass="24501">MSRTSGEDGLAAKKTLPSSPIPAPRAPKPHPTPKPGPGKSVAKKSEHKSPGAKPGEVKAGDLKTKKSPAKKSTKPDKSKNSNTSNTSRRVEEISAGGLVVDLSGERGLLIGRHDKRGRTLWSLPKGHIEVGETPEAAALREVEEETGIVSKITRSLGVIDFWFMADGKRIHKTVHHFLFSEVSGDLSPQISEVDVVDWFPLDEIATRLAYPDERKLIARSGDLRKP</sequence>
<evidence type="ECO:0000256" key="2">
    <source>
        <dbReference type="SAM" id="MobiDB-lite"/>
    </source>
</evidence>
<gene>
    <name evidence="4" type="ORF">UFOPK1811_00889</name>
</gene>
<dbReference type="PROSITE" id="PS00893">
    <property type="entry name" value="NUDIX_BOX"/>
    <property type="match status" value="1"/>
</dbReference>
<feature type="compositionally biased region" description="Basic and acidic residues" evidence="2">
    <location>
        <begin position="43"/>
        <end position="64"/>
    </location>
</feature>
<accession>A0A6J6GLY5</accession>
<dbReference type="PANTHER" id="PTHR43736:SF1">
    <property type="entry name" value="DIHYDRONEOPTERIN TRIPHOSPHATE DIPHOSPHATASE"/>
    <property type="match status" value="1"/>
</dbReference>
<dbReference type="Gene3D" id="3.90.79.10">
    <property type="entry name" value="Nucleoside Triphosphate Pyrophosphohydrolase"/>
    <property type="match status" value="1"/>
</dbReference>
<dbReference type="AlphaFoldDB" id="A0A6J6GLY5"/>
<evidence type="ECO:0000256" key="1">
    <source>
        <dbReference type="ARBA" id="ARBA00022801"/>
    </source>
</evidence>
<keyword evidence="1" id="KW-0378">Hydrolase</keyword>
<dbReference type="PANTHER" id="PTHR43736">
    <property type="entry name" value="ADP-RIBOSE PYROPHOSPHATASE"/>
    <property type="match status" value="1"/>
</dbReference>
<organism evidence="4">
    <name type="scientific">freshwater metagenome</name>
    <dbReference type="NCBI Taxonomy" id="449393"/>
    <lineage>
        <taxon>unclassified sequences</taxon>
        <taxon>metagenomes</taxon>
        <taxon>ecological metagenomes</taxon>
    </lineage>
</organism>
<dbReference type="PRINTS" id="PR00502">
    <property type="entry name" value="NUDIXFAMILY"/>
</dbReference>
<dbReference type="InterPro" id="IPR020084">
    <property type="entry name" value="NUDIX_hydrolase_CS"/>
</dbReference>
<dbReference type="SUPFAM" id="SSF55811">
    <property type="entry name" value="Nudix"/>
    <property type="match status" value="1"/>
</dbReference>
<feature type="region of interest" description="Disordered" evidence="2">
    <location>
        <begin position="1"/>
        <end position="90"/>
    </location>
</feature>
<name>A0A6J6GLY5_9ZZZZ</name>
<dbReference type="Pfam" id="PF00293">
    <property type="entry name" value="NUDIX"/>
    <property type="match status" value="1"/>
</dbReference>
<evidence type="ECO:0000259" key="3">
    <source>
        <dbReference type="PROSITE" id="PS51462"/>
    </source>
</evidence>
<dbReference type="InterPro" id="IPR015797">
    <property type="entry name" value="NUDIX_hydrolase-like_dom_sf"/>
</dbReference>
<evidence type="ECO:0000313" key="4">
    <source>
        <dbReference type="EMBL" id="CAB4602226.1"/>
    </source>
</evidence>